<name>A0A1M5EY85_STRHI</name>
<dbReference type="PRINTS" id="PR00081">
    <property type="entry name" value="GDHRDH"/>
</dbReference>
<evidence type="ECO:0000313" key="5">
    <source>
        <dbReference type="EMBL" id="SHF84204.1"/>
    </source>
</evidence>
<evidence type="ECO:0000256" key="1">
    <source>
        <dbReference type="ARBA" id="ARBA00006484"/>
    </source>
</evidence>
<dbReference type="InterPro" id="IPR002347">
    <property type="entry name" value="SDR_fam"/>
</dbReference>
<organism evidence="5 6">
    <name type="scientific">Streptoalloteichus hindustanus</name>
    <dbReference type="NCBI Taxonomy" id="2017"/>
    <lineage>
        <taxon>Bacteria</taxon>
        <taxon>Bacillati</taxon>
        <taxon>Actinomycetota</taxon>
        <taxon>Actinomycetes</taxon>
        <taxon>Pseudonocardiales</taxon>
        <taxon>Pseudonocardiaceae</taxon>
        <taxon>Streptoalloteichus</taxon>
    </lineage>
</organism>
<dbReference type="STRING" id="2017.SAMN05444320_105193"/>
<evidence type="ECO:0000256" key="2">
    <source>
        <dbReference type="ARBA" id="ARBA00023002"/>
    </source>
</evidence>
<dbReference type="EMBL" id="FQVN01000005">
    <property type="protein sequence ID" value="SHF84204.1"/>
    <property type="molecule type" value="Genomic_DNA"/>
</dbReference>
<reference evidence="5 6" key="1">
    <citation type="submission" date="2016-11" db="EMBL/GenBank/DDBJ databases">
        <authorList>
            <person name="Jaros S."/>
            <person name="Januszkiewicz K."/>
            <person name="Wedrychowicz H."/>
        </authorList>
    </citation>
    <scope>NUCLEOTIDE SEQUENCE [LARGE SCALE GENOMIC DNA]</scope>
    <source>
        <strain evidence="5 6">DSM 44523</strain>
    </source>
</reference>
<dbReference type="PRINTS" id="PR00080">
    <property type="entry name" value="SDRFAMILY"/>
</dbReference>
<sequence length="258" mass="27854">MGLSLVTGATAGIGRSFARRLAAEGSDLLLVARSRDRLGETAERLASRHGVSVTPVVADLSTEAGCVEVTDRISDTEIDLLVNNAGMGLATAFWENTREEQDRLLGLNVRAVMRLTHAVLPGMLARGRGDVINVASVAGLVPGDADAAYAASKAWVAVFSESLAVQLGDRGVRVSALCPGYTRTEIHERAGIDVSDVPEFVWQDADDVVSEALRNHRRGRVVTVPGLRYRLVVNAARVLPRALVHRVSRYVYRTVFRN</sequence>
<evidence type="ECO:0000313" key="6">
    <source>
        <dbReference type="Proteomes" id="UP000184501"/>
    </source>
</evidence>
<evidence type="ECO:0000256" key="3">
    <source>
        <dbReference type="RuleBase" id="RU000363"/>
    </source>
</evidence>
<dbReference type="PIRSF" id="PIRSF000126">
    <property type="entry name" value="11-beta-HSD1"/>
    <property type="match status" value="1"/>
</dbReference>
<dbReference type="PANTHER" id="PTHR43899:SF13">
    <property type="entry name" value="RH59310P"/>
    <property type="match status" value="1"/>
</dbReference>
<dbReference type="GO" id="GO:0016491">
    <property type="term" value="F:oxidoreductase activity"/>
    <property type="evidence" value="ECO:0007669"/>
    <property type="project" value="UniProtKB-KW"/>
</dbReference>
<gene>
    <name evidence="5" type="ORF">SAMN05444320_105193</name>
</gene>
<dbReference type="OrthoDB" id="9810734at2"/>
<accession>A0A1M5EY85</accession>
<dbReference type="InterPro" id="IPR051019">
    <property type="entry name" value="VLCFA-Steroid_DH"/>
</dbReference>
<keyword evidence="2" id="KW-0560">Oxidoreductase</keyword>
<protein>
    <recommendedName>
        <fullName evidence="4">Ketoreductase domain-containing protein</fullName>
    </recommendedName>
</protein>
<dbReference type="PANTHER" id="PTHR43899">
    <property type="entry name" value="RH59310P"/>
    <property type="match status" value="1"/>
</dbReference>
<dbReference type="CDD" id="cd05233">
    <property type="entry name" value="SDR_c"/>
    <property type="match status" value="1"/>
</dbReference>
<dbReference type="SMART" id="SM00822">
    <property type="entry name" value="PKS_KR"/>
    <property type="match status" value="1"/>
</dbReference>
<evidence type="ECO:0000259" key="4">
    <source>
        <dbReference type="SMART" id="SM00822"/>
    </source>
</evidence>
<dbReference type="Proteomes" id="UP000184501">
    <property type="component" value="Unassembled WGS sequence"/>
</dbReference>
<dbReference type="InterPro" id="IPR057326">
    <property type="entry name" value="KR_dom"/>
</dbReference>
<feature type="domain" description="Ketoreductase" evidence="4">
    <location>
        <begin position="2"/>
        <end position="180"/>
    </location>
</feature>
<proteinExistence type="inferred from homology"/>
<dbReference type="Gene3D" id="3.40.50.720">
    <property type="entry name" value="NAD(P)-binding Rossmann-like Domain"/>
    <property type="match status" value="1"/>
</dbReference>
<dbReference type="AlphaFoldDB" id="A0A1M5EY85"/>
<comment type="similarity">
    <text evidence="1 3">Belongs to the short-chain dehydrogenases/reductases (SDR) family.</text>
</comment>
<dbReference type="RefSeq" id="WP_073484234.1">
    <property type="nucleotide sequence ID" value="NZ_FQVN01000005.1"/>
</dbReference>
<dbReference type="Pfam" id="PF00106">
    <property type="entry name" value="adh_short"/>
    <property type="match status" value="1"/>
</dbReference>
<keyword evidence="6" id="KW-1185">Reference proteome</keyword>
<dbReference type="SUPFAM" id="SSF51735">
    <property type="entry name" value="NAD(P)-binding Rossmann-fold domains"/>
    <property type="match status" value="1"/>
</dbReference>
<dbReference type="InterPro" id="IPR036291">
    <property type="entry name" value="NAD(P)-bd_dom_sf"/>
</dbReference>